<evidence type="ECO:0000259" key="2">
    <source>
        <dbReference type="Pfam" id="PF01551"/>
    </source>
</evidence>
<dbReference type="Pfam" id="PF01551">
    <property type="entry name" value="Peptidase_M23"/>
    <property type="match status" value="1"/>
</dbReference>
<dbReference type="PANTHER" id="PTHR21666:SF270">
    <property type="entry name" value="MUREIN HYDROLASE ACTIVATOR ENVC"/>
    <property type="match status" value="1"/>
</dbReference>
<sequence length="321" mass="34981">MTLMILIFQIAIPMMLIGWLAFLPAASLVGLMLQAMGTGAFLFALARVAQWAVPVWWFPWLYGGLWLVSFVISLSRVRSPLLLPLFPDKPLEWALFALSIVLLGVGSWYGARALAGRHLPPVDIVDIANPFGPGRFLVGHGGSNKLVNGHLRTLDPEVERFRPWRGQSYAVDFFGLGPWGLRAAGWRPRDPNAYAVFGAELKAPCNGTIVRAEDTLPDFEIPDQDTVNRLGNHVILRCSEAEIVFAHMRQDSLSVAPGDDVVVGQRLGAVGNSGASTEPHLHIHAQRPAPEAAPPISGEPLALRIDGRFLVRGDRLNGATN</sequence>
<keyword evidence="1" id="KW-0812">Transmembrane</keyword>
<gene>
    <name evidence="3" type="ORF">SAMN05421850_102444</name>
</gene>
<dbReference type="Gene3D" id="2.70.70.10">
    <property type="entry name" value="Glucose Permease (Domain IIA)"/>
    <property type="match status" value="1"/>
</dbReference>
<feature type="transmembrane region" description="Helical" evidence="1">
    <location>
        <begin position="55"/>
        <end position="73"/>
    </location>
</feature>
<evidence type="ECO:0000256" key="1">
    <source>
        <dbReference type="SAM" id="Phobius"/>
    </source>
</evidence>
<dbReference type="OrthoDB" id="5489603at2"/>
<feature type="domain" description="M23ase beta-sheet core" evidence="2">
    <location>
        <begin position="198"/>
        <end position="286"/>
    </location>
</feature>
<keyword evidence="1" id="KW-1133">Transmembrane helix</keyword>
<keyword evidence="1" id="KW-0472">Membrane</keyword>
<feature type="transmembrane region" description="Helical" evidence="1">
    <location>
        <begin position="5"/>
        <end position="22"/>
    </location>
</feature>
<accession>A0A1G8K8A7</accession>
<proteinExistence type="predicted"/>
<dbReference type="EMBL" id="FNEB01000002">
    <property type="protein sequence ID" value="SDI39716.1"/>
    <property type="molecule type" value="Genomic_DNA"/>
</dbReference>
<dbReference type="GO" id="GO:0004222">
    <property type="term" value="F:metalloendopeptidase activity"/>
    <property type="evidence" value="ECO:0007669"/>
    <property type="project" value="TreeGrafter"/>
</dbReference>
<reference evidence="3 4" key="1">
    <citation type="submission" date="2016-10" db="EMBL/GenBank/DDBJ databases">
        <authorList>
            <person name="de Groot N.N."/>
        </authorList>
    </citation>
    <scope>NUCLEOTIDE SEQUENCE [LARGE SCALE GENOMIC DNA]</scope>
    <source>
        <strain evidence="3 4">DSM 28010</strain>
    </source>
</reference>
<name>A0A1G8K8A7_9RHOB</name>
<organism evidence="3 4">
    <name type="scientific">Lutimaribacter saemankumensis</name>
    <dbReference type="NCBI Taxonomy" id="490829"/>
    <lineage>
        <taxon>Bacteria</taxon>
        <taxon>Pseudomonadati</taxon>
        <taxon>Pseudomonadota</taxon>
        <taxon>Alphaproteobacteria</taxon>
        <taxon>Rhodobacterales</taxon>
        <taxon>Roseobacteraceae</taxon>
        <taxon>Lutimaribacter</taxon>
    </lineage>
</organism>
<dbReference type="InterPro" id="IPR011055">
    <property type="entry name" value="Dup_hybrid_motif"/>
</dbReference>
<dbReference type="InterPro" id="IPR016047">
    <property type="entry name" value="M23ase_b-sheet_dom"/>
</dbReference>
<dbReference type="SUPFAM" id="SSF51261">
    <property type="entry name" value="Duplicated hybrid motif"/>
    <property type="match status" value="1"/>
</dbReference>
<feature type="transmembrane region" description="Helical" evidence="1">
    <location>
        <begin position="93"/>
        <end position="111"/>
    </location>
</feature>
<keyword evidence="4" id="KW-1185">Reference proteome</keyword>
<evidence type="ECO:0000313" key="3">
    <source>
        <dbReference type="EMBL" id="SDI39716.1"/>
    </source>
</evidence>
<dbReference type="InterPro" id="IPR050570">
    <property type="entry name" value="Cell_wall_metabolism_enzyme"/>
</dbReference>
<protein>
    <submittedName>
        <fullName evidence="3">Peptidase family M23</fullName>
    </submittedName>
</protein>
<evidence type="ECO:0000313" key="4">
    <source>
        <dbReference type="Proteomes" id="UP000199340"/>
    </source>
</evidence>
<dbReference type="CDD" id="cd12797">
    <property type="entry name" value="M23_peptidase"/>
    <property type="match status" value="1"/>
</dbReference>
<dbReference type="Proteomes" id="UP000199340">
    <property type="component" value="Unassembled WGS sequence"/>
</dbReference>
<dbReference type="PANTHER" id="PTHR21666">
    <property type="entry name" value="PEPTIDASE-RELATED"/>
    <property type="match status" value="1"/>
</dbReference>
<dbReference type="AlphaFoldDB" id="A0A1G8K8A7"/>